<name>A0AAD7ZP42_DIPPU</name>
<accession>A0AAD7ZP42</accession>
<evidence type="ECO:0000313" key="2">
    <source>
        <dbReference type="EMBL" id="KAJ9584103.1"/>
    </source>
</evidence>
<keyword evidence="3" id="KW-1185">Reference proteome</keyword>
<organism evidence="2 3">
    <name type="scientific">Diploptera punctata</name>
    <name type="common">Pacific beetle cockroach</name>
    <dbReference type="NCBI Taxonomy" id="6984"/>
    <lineage>
        <taxon>Eukaryota</taxon>
        <taxon>Metazoa</taxon>
        <taxon>Ecdysozoa</taxon>
        <taxon>Arthropoda</taxon>
        <taxon>Hexapoda</taxon>
        <taxon>Insecta</taxon>
        <taxon>Pterygota</taxon>
        <taxon>Neoptera</taxon>
        <taxon>Polyneoptera</taxon>
        <taxon>Dictyoptera</taxon>
        <taxon>Blattodea</taxon>
        <taxon>Blaberoidea</taxon>
        <taxon>Blaberidae</taxon>
        <taxon>Diplopterinae</taxon>
        <taxon>Diploptera</taxon>
    </lineage>
</organism>
<evidence type="ECO:0000313" key="3">
    <source>
        <dbReference type="Proteomes" id="UP001233999"/>
    </source>
</evidence>
<protein>
    <submittedName>
        <fullName evidence="2">Uncharacterized protein</fullName>
    </submittedName>
</protein>
<sequence length="100" mass="11150">MAFSRNALVLLVVLATLVVTWAAPAEKEALEAPKPVQPKETLKTANSYGYGYGYGYYPYYGGWGGYGGYGGWGGYGWPYYGYGYGHGYGGYHPYYSSYWW</sequence>
<reference evidence="2" key="2">
    <citation type="submission" date="2023-05" db="EMBL/GenBank/DDBJ databases">
        <authorList>
            <person name="Fouks B."/>
        </authorList>
    </citation>
    <scope>NUCLEOTIDE SEQUENCE</scope>
    <source>
        <strain evidence="2">Stay&amp;Tobe</strain>
        <tissue evidence="2">Testes</tissue>
    </source>
</reference>
<dbReference type="EMBL" id="JASPKZ010007468">
    <property type="protein sequence ID" value="KAJ9584103.1"/>
    <property type="molecule type" value="Genomic_DNA"/>
</dbReference>
<dbReference type="Proteomes" id="UP001233999">
    <property type="component" value="Unassembled WGS sequence"/>
</dbReference>
<reference evidence="2" key="1">
    <citation type="journal article" date="2023" name="IScience">
        <title>Live-bearing cockroach genome reveals convergent evolutionary mechanisms linked to viviparity in insects and beyond.</title>
        <authorList>
            <person name="Fouks B."/>
            <person name="Harrison M.C."/>
            <person name="Mikhailova A.A."/>
            <person name="Marchal E."/>
            <person name="English S."/>
            <person name="Carruthers M."/>
            <person name="Jennings E.C."/>
            <person name="Chiamaka E.L."/>
            <person name="Frigard R.A."/>
            <person name="Pippel M."/>
            <person name="Attardo G.M."/>
            <person name="Benoit J.B."/>
            <person name="Bornberg-Bauer E."/>
            <person name="Tobe S.S."/>
        </authorList>
    </citation>
    <scope>NUCLEOTIDE SEQUENCE</scope>
    <source>
        <strain evidence="2">Stay&amp;Tobe</strain>
    </source>
</reference>
<comment type="caution">
    <text evidence="2">The sequence shown here is derived from an EMBL/GenBank/DDBJ whole genome shotgun (WGS) entry which is preliminary data.</text>
</comment>
<dbReference type="AlphaFoldDB" id="A0AAD7ZP42"/>
<dbReference type="InterPro" id="IPR010800">
    <property type="entry name" value="GRP"/>
</dbReference>
<keyword evidence="1" id="KW-0732">Signal</keyword>
<evidence type="ECO:0000256" key="1">
    <source>
        <dbReference type="SAM" id="SignalP"/>
    </source>
</evidence>
<feature type="chain" id="PRO_5042188457" evidence="1">
    <location>
        <begin position="23"/>
        <end position="100"/>
    </location>
</feature>
<dbReference type="Pfam" id="PF07172">
    <property type="entry name" value="GRP"/>
    <property type="match status" value="1"/>
</dbReference>
<feature type="signal peptide" evidence="1">
    <location>
        <begin position="1"/>
        <end position="22"/>
    </location>
</feature>
<gene>
    <name evidence="2" type="ORF">L9F63_021557</name>
</gene>
<proteinExistence type="predicted"/>